<evidence type="ECO:0000256" key="1">
    <source>
        <dbReference type="ARBA" id="ARBA00006479"/>
    </source>
</evidence>
<proteinExistence type="inferred from homology"/>
<dbReference type="AlphaFoldDB" id="A0A810PVW0"/>
<sequence>MGTEFRPIIDLVRRHEATADRWVTVAVARPGGCEHLSLGLHRDEAMAAADEEYALLLVKTALWLRGGCTLLTADEAVYRWLQGAYAPAGARAFDRAFLSGIYRSPFQVERRQTLPPERETPASAAARTEGCRIGIDLGGSDRKAAAVIDGETVYTEEVVWQPKTASDLRYHYEGITAALRSAKAHLPRVDSVGISTAGVVIDGEIRRSSLFVGVEQATYDRLGRDLLARAVRETCGNVPWAASNDGDVAALAGAVSLGRRKLLGIALGTSEAGGYVDGSGRITGRLHELAFLPVDVNPLAPVDPWSGDRGVGERYFSQEGVLRLAGLNGLTPEGETPAEKLRWVQDRARAGESRAIAAFSELGRLLGLTLPWYQRLTGCESVLLLGRVVDGASGECLVDSCRAALESTGAALEILLPEASQRRVGQAAAAAFLNSTL</sequence>
<name>A0A810PVW0_9FIRM</name>
<dbReference type="Pfam" id="PF00480">
    <property type="entry name" value="ROK"/>
    <property type="match status" value="1"/>
</dbReference>
<dbReference type="RefSeq" id="WP_212818289.1">
    <property type="nucleotide sequence ID" value="NZ_AP023415.1"/>
</dbReference>
<dbReference type="InterPro" id="IPR043129">
    <property type="entry name" value="ATPase_NBD"/>
</dbReference>
<accession>A0A810PVW0</accession>
<gene>
    <name evidence="2" type="ORF">MM35RIKEN_00580</name>
</gene>
<dbReference type="SUPFAM" id="SSF53067">
    <property type="entry name" value="Actin-like ATPase domain"/>
    <property type="match status" value="1"/>
</dbReference>
<dbReference type="EMBL" id="AP023415">
    <property type="protein sequence ID" value="BCK77866.1"/>
    <property type="molecule type" value="Genomic_DNA"/>
</dbReference>
<dbReference type="KEGG" id="vfa:MM35RIKEN_00580"/>
<dbReference type="Gene3D" id="3.30.420.40">
    <property type="match status" value="2"/>
</dbReference>
<evidence type="ECO:0008006" key="4">
    <source>
        <dbReference type="Google" id="ProtNLM"/>
    </source>
</evidence>
<comment type="similarity">
    <text evidence="1">Belongs to the ROK (NagC/XylR) family.</text>
</comment>
<dbReference type="Proteomes" id="UP000681343">
    <property type="component" value="Chromosome"/>
</dbReference>
<evidence type="ECO:0000313" key="3">
    <source>
        <dbReference type="Proteomes" id="UP000681343"/>
    </source>
</evidence>
<evidence type="ECO:0000313" key="2">
    <source>
        <dbReference type="EMBL" id="BCK77866.1"/>
    </source>
</evidence>
<organism evidence="2 3">
    <name type="scientific">Vescimonas fastidiosa</name>
    <dbReference type="NCBI Taxonomy" id="2714353"/>
    <lineage>
        <taxon>Bacteria</taxon>
        <taxon>Bacillati</taxon>
        <taxon>Bacillota</taxon>
        <taxon>Clostridia</taxon>
        <taxon>Eubacteriales</taxon>
        <taxon>Oscillospiraceae</taxon>
        <taxon>Vescimonas</taxon>
    </lineage>
</organism>
<keyword evidence="3" id="KW-1185">Reference proteome</keyword>
<protein>
    <recommendedName>
        <fullName evidence="4">ROK family protein</fullName>
    </recommendedName>
</protein>
<dbReference type="InterPro" id="IPR000600">
    <property type="entry name" value="ROK"/>
</dbReference>
<reference evidence="2" key="1">
    <citation type="submission" date="2020-09" db="EMBL/GenBank/DDBJ databases">
        <title>New species isolated from human feces.</title>
        <authorList>
            <person name="Kitahara M."/>
            <person name="Shigeno Y."/>
            <person name="Shime M."/>
            <person name="Matsumoto Y."/>
            <person name="Nakamura S."/>
            <person name="Motooka D."/>
            <person name="Fukuoka S."/>
            <person name="Nishikawa H."/>
            <person name="Benno Y."/>
        </authorList>
    </citation>
    <scope>NUCLEOTIDE SEQUENCE</scope>
    <source>
        <strain evidence="2">MM35</strain>
    </source>
</reference>